<dbReference type="InterPro" id="IPR051681">
    <property type="entry name" value="Ser/Thr_Kinases-Pseudokinases"/>
</dbReference>
<evidence type="ECO:0000259" key="1">
    <source>
        <dbReference type="PROSITE" id="PS50011"/>
    </source>
</evidence>
<dbReference type="RefSeq" id="WP_211870257.1">
    <property type="nucleotide sequence ID" value="NZ_JAAEDI010000019.1"/>
</dbReference>
<comment type="caution">
    <text evidence="2">The sequence shown here is derived from an EMBL/GenBank/DDBJ whole genome shotgun (WGS) entry which is preliminary data.</text>
</comment>
<sequence>MKLPARYEAVGSPFSGGGMSTAFKCKDKHLDRHVLVKVLQEGIDQKRILDEVKALSAIRSKHVVQIYDVLKDRSGAVTALVEEFLPGQDLDDVLPITDTSTFLRHIYAIACGLADIHAVGVVHRDIKPNNMKIDAEGCLRIFDFGLSRTDGVNSETIGTIGTLGYIAPELCAPANQKVSFTLAVDVFAFGATALKLVRGRLPSDLRAIPPNLPATDADFTKQTLALPPAIAATLNQCLSKKPMTRPSMETVRNIIGRHLLHGRHKATMIAGDKIHYLEKIGQSVKLSAGSLGSVDVSYDGYDFIATNVTGDVYINNMGIIPPQKLPGASVITLGAPSLGFQRQYITFDVTHPEVIL</sequence>
<dbReference type="EMBL" id="JAAEDI010000019">
    <property type="protein sequence ID" value="MBR0651595.1"/>
    <property type="molecule type" value="Genomic_DNA"/>
</dbReference>
<keyword evidence="2" id="KW-0808">Transferase</keyword>
<feature type="domain" description="Protein kinase" evidence="1">
    <location>
        <begin position="8"/>
        <end position="261"/>
    </location>
</feature>
<accession>A0ABS5EKP8</accession>
<protein>
    <submittedName>
        <fullName evidence="2">Serine/threonine protein kinase</fullName>
    </submittedName>
</protein>
<dbReference type="Gene3D" id="1.10.510.10">
    <property type="entry name" value="Transferase(Phosphotransferase) domain 1"/>
    <property type="match status" value="1"/>
</dbReference>
<dbReference type="SMART" id="SM00220">
    <property type="entry name" value="S_TKc"/>
    <property type="match status" value="1"/>
</dbReference>
<dbReference type="InterPro" id="IPR000719">
    <property type="entry name" value="Prot_kinase_dom"/>
</dbReference>
<dbReference type="GO" id="GO:0004674">
    <property type="term" value="F:protein serine/threonine kinase activity"/>
    <property type="evidence" value="ECO:0007669"/>
    <property type="project" value="UniProtKB-KW"/>
</dbReference>
<dbReference type="InterPro" id="IPR011009">
    <property type="entry name" value="Kinase-like_dom_sf"/>
</dbReference>
<keyword evidence="2" id="KW-0418">Kinase</keyword>
<evidence type="ECO:0000313" key="2">
    <source>
        <dbReference type="EMBL" id="MBR0651595.1"/>
    </source>
</evidence>
<evidence type="ECO:0000313" key="3">
    <source>
        <dbReference type="Proteomes" id="UP000698752"/>
    </source>
</evidence>
<dbReference type="SUPFAM" id="SSF56112">
    <property type="entry name" value="Protein kinase-like (PK-like)"/>
    <property type="match status" value="1"/>
</dbReference>
<dbReference type="CDD" id="cd14014">
    <property type="entry name" value="STKc_PknB_like"/>
    <property type="match status" value="1"/>
</dbReference>
<dbReference type="Pfam" id="PF00069">
    <property type="entry name" value="Pkinase"/>
    <property type="match status" value="1"/>
</dbReference>
<keyword evidence="2" id="KW-0723">Serine/threonine-protein kinase</keyword>
<keyword evidence="3" id="KW-1185">Reference proteome</keyword>
<dbReference type="Proteomes" id="UP000698752">
    <property type="component" value="Unassembled WGS sequence"/>
</dbReference>
<dbReference type="PROSITE" id="PS50011">
    <property type="entry name" value="PROTEIN_KINASE_DOM"/>
    <property type="match status" value="1"/>
</dbReference>
<gene>
    <name evidence="2" type="ORF">GXW78_18135</name>
</gene>
<organism evidence="2 3">
    <name type="scientific">Neoroseomonas terrae</name>
    <dbReference type="NCBI Taxonomy" id="424799"/>
    <lineage>
        <taxon>Bacteria</taxon>
        <taxon>Pseudomonadati</taxon>
        <taxon>Pseudomonadota</taxon>
        <taxon>Alphaproteobacteria</taxon>
        <taxon>Acetobacterales</taxon>
        <taxon>Acetobacteraceae</taxon>
        <taxon>Neoroseomonas</taxon>
    </lineage>
</organism>
<name>A0ABS5EKP8_9PROT</name>
<dbReference type="PANTHER" id="PTHR44329">
    <property type="entry name" value="SERINE/THREONINE-PROTEIN KINASE TNNI3K-RELATED"/>
    <property type="match status" value="1"/>
</dbReference>
<reference evidence="3" key="1">
    <citation type="journal article" date="2021" name="Syst. Appl. Microbiol.">
        <title>Roseomonas hellenica sp. nov., isolated from roots of wild-growing Alkanna tinctoria.</title>
        <authorList>
            <person name="Rat A."/>
            <person name="Naranjo H.D."/>
            <person name="Lebbe L."/>
            <person name="Cnockaert M."/>
            <person name="Krigas N."/>
            <person name="Grigoriadou K."/>
            <person name="Maloupa E."/>
            <person name="Willems A."/>
        </authorList>
    </citation>
    <scope>NUCLEOTIDE SEQUENCE [LARGE SCALE GENOMIC DNA]</scope>
    <source>
        <strain evidence="3">LMG 31159</strain>
    </source>
</reference>
<proteinExistence type="predicted"/>